<evidence type="ECO:0000256" key="2">
    <source>
        <dbReference type="SAM" id="Phobius"/>
    </source>
</evidence>
<feature type="transmembrane region" description="Helical" evidence="2">
    <location>
        <begin position="339"/>
        <end position="362"/>
    </location>
</feature>
<keyword evidence="4" id="KW-1185">Reference proteome</keyword>
<protein>
    <recommendedName>
        <fullName evidence="5">Spermidine synthase</fullName>
    </recommendedName>
</protein>
<feature type="transmembrane region" description="Helical" evidence="2">
    <location>
        <begin position="16"/>
        <end position="38"/>
    </location>
</feature>
<feature type="transmembrane region" description="Helical" evidence="2">
    <location>
        <begin position="224"/>
        <end position="247"/>
    </location>
</feature>
<feature type="transmembrane region" description="Helical" evidence="2">
    <location>
        <begin position="280"/>
        <end position="299"/>
    </location>
</feature>
<gene>
    <name evidence="3" type="ORF">J7S20_04865</name>
</gene>
<keyword evidence="2" id="KW-0812">Transmembrane</keyword>
<evidence type="ECO:0008006" key="5">
    <source>
        <dbReference type="Google" id="ProtNLM"/>
    </source>
</evidence>
<feature type="transmembrane region" description="Helical" evidence="2">
    <location>
        <begin position="113"/>
        <end position="131"/>
    </location>
</feature>
<comment type="caution">
    <text evidence="3">The sequence shown here is derived from an EMBL/GenBank/DDBJ whole genome shotgun (WGS) entry which is preliminary data.</text>
</comment>
<feature type="transmembrane region" description="Helical" evidence="2">
    <location>
        <begin position="82"/>
        <end position="101"/>
    </location>
</feature>
<dbReference type="PANTHER" id="PTHR43317:SF1">
    <property type="entry name" value="THERMOSPERMINE SYNTHASE ACAULIS5"/>
    <property type="match status" value="1"/>
</dbReference>
<reference evidence="3" key="1">
    <citation type="submission" date="2021-04" db="EMBL/GenBank/DDBJ databases">
        <title>Ouciella asimina sp. nov., isolated from the surface seawater in the hydrothermal field of Okinawa Trough.</title>
        <authorList>
            <person name="Shuang W."/>
        </authorList>
    </citation>
    <scope>NUCLEOTIDE SEQUENCE</scope>
    <source>
        <strain evidence="3">LXI357</strain>
    </source>
</reference>
<feature type="transmembrane region" description="Helical" evidence="2">
    <location>
        <begin position="305"/>
        <end position="327"/>
    </location>
</feature>
<dbReference type="AlphaFoldDB" id="A0A8T4ID93"/>
<feature type="transmembrane region" description="Helical" evidence="2">
    <location>
        <begin position="368"/>
        <end position="392"/>
    </location>
</feature>
<evidence type="ECO:0000313" key="4">
    <source>
        <dbReference type="Proteomes" id="UP000676996"/>
    </source>
</evidence>
<dbReference type="Proteomes" id="UP000676996">
    <property type="component" value="Unassembled WGS sequence"/>
</dbReference>
<organism evidence="3 4">
    <name type="scientific">Stakelama marina</name>
    <dbReference type="NCBI Taxonomy" id="2826939"/>
    <lineage>
        <taxon>Bacteria</taxon>
        <taxon>Pseudomonadati</taxon>
        <taxon>Pseudomonadota</taxon>
        <taxon>Alphaproteobacteria</taxon>
        <taxon>Sphingomonadales</taxon>
        <taxon>Sphingomonadaceae</taxon>
        <taxon>Stakelama</taxon>
    </lineage>
</organism>
<feature type="transmembrane region" description="Helical" evidence="2">
    <location>
        <begin position="183"/>
        <end position="203"/>
    </location>
</feature>
<dbReference type="EMBL" id="JAGRQC010000001">
    <property type="protein sequence ID" value="MBR0551834.1"/>
    <property type="molecule type" value="Genomic_DNA"/>
</dbReference>
<feature type="transmembrane region" description="Helical" evidence="2">
    <location>
        <begin position="430"/>
        <end position="460"/>
    </location>
</feature>
<feature type="transmembrane region" description="Helical" evidence="2">
    <location>
        <begin position="50"/>
        <end position="70"/>
    </location>
</feature>
<dbReference type="GO" id="GO:0006596">
    <property type="term" value="P:polyamine biosynthetic process"/>
    <property type="evidence" value="ECO:0007669"/>
    <property type="project" value="UniProtKB-KW"/>
</dbReference>
<dbReference type="PANTHER" id="PTHR43317">
    <property type="entry name" value="THERMOSPERMINE SYNTHASE ACAULIS5"/>
    <property type="match status" value="1"/>
</dbReference>
<evidence type="ECO:0000256" key="1">
    <source>
        <dbReference type="ARBA" id="ARBA00023115"/>
    </source>
</evidence>
<keyword evidence="2" id="KW-1133">Transmembrane helix</keyword>
<accession>A0A8T4ID93</accession>
<feature type="transmembrane region" description="Helical" evidence="2">
    <location>
        <begin position="253"/>
        <end position="273"/>
    </location>
</feature>
<keyword evidence="2" id="KW-0472">Membrane</keyword>
<dbReference type="SUPFAM" id="SSF53335">
    <property type="entry name" value="S-adenosyl-L-methionine-dependent methyltransferases"/>
    <property type="match status" value="1"/>
</dbReference>
<dbReference type="Gene3D" id="3.40.50.150">
    <property type="entry name" value="Vaccinia Virus protein VP39"/>
    <property type="match status" value="1"/>
</dbReference>
<keyword evidence="1" id="KW-0620">Polyamine biosynthesis</keyword>
<name>A0A8T4ID93_9SPHN</name>
<feature type="transmembrane region" description="Helical" evidence="2">
    <location>
        <begin position="151"/>
        <end position="171"/>
    </location>
</feature>
<evidence type="ECO:0000313" key="3">
    <source>
        <dbReference type="EMBL" id="MBR0551834.1"/>
    </source>
</evidence>
<proteinExistence type="predicted"/>
<dbReference type="InterPro" id="IPR029063">
    <property type="entry name" value="SAM-dependent_MTases_sf"/>
</dbReference>
<sequence>MSETVSAGAGRFRRPAWLYVATILIGSFLLFLVQPMAARMALPRLGGAPAVWNSAMLVYQALLLAGYGYAHALGYLSPKRQAAVHLVVLALGALWLPIGLLSMELPAGAEPAIWVPWLFGASIGPLFFAVAAQAPLVQRWYAVASGGRDPYALYAASNLGSFAGLLAYPLLVEPELGLGGQSGVWTAGYILLFACVVVIALWIPRGAPPEARTDAGPPSSPAVVARWIMLAFVPSGLMLATTTFITVDIVAVPLLWVLPLGLYLLSFTVAFAQLRGPAEFIAHFAPLVLLVFGGVMMAGHEQFPFLNVVMALALLFAVAVALHSRMYTLRPNPERLTQFYLAMAVGGALGGVFAGLVAPVLFDWTYEYPLLVLAAGALAPQYFLVPQMAALWRGMRGRVFRYGVIALALVVAIIGAINPGNLLGEHHDSLAYLLLMPLGIMAIGRRGVFITVLAAALFVFGGYRALLLSADGARTRSYFGVYTVRQDGDVRWLSNGTTLHGMQLLGSPERERTPTSYYVAASGVGRAMRAVRALYGNQARVGVVGLGTGTLACYAQPGQRWRFFEIDPTDVRIARDSGEFSFLRRCRPHVPITIGDARLSLGAVKADSFDLLVLDAFSSDTVPIHLLTQQAFATYGRALAGDGLLMVHISNRYLDLEPVIAGAAESGGWATAALAYPGHADVEGDLPSIWVAMSRDADKLNALVARGGNWRALHVGAGAAHWTDDYAAVVPLLRALQPGEE</sequence>
<feature type="transmembrane region" description="Helical" evidence="2">
    <location>
        <begin position="399"/>
        <end position="418"/>
    </location>
</feature>
<dbReference type="RefSeq" id="WP_284053094.1">
    <property type="nucleotide sequence ID" value="NZ_JAGRQC010000001.1"/>
</dbReference>